<organism evidence="1 2">
    <name type="scientific">Niveomyces insectorum RCEF 264</name>
    <dbReference type="NCBI Taxonomy" id="1081102"/>
    <lineage>
        <taxon>Eukaryota</taxon>
        <taxon>Fungi</taxon>
        <taxon>Dikarya</taxon>
        <taxon>Ascomycota</taxon>
        <taxon>Pezizomycotina</taxon>
        <taxon>Sordariomycetes</taxon>
        <taxon>Hypocreomycetidae</taxon>
        <taxon>Hypocreales</taxon>
        <taxon>Cordycipitaceae</taxon>
        <taxon>Niveomyces</taxon>
    </lineage>
</organism>
<dbReference type="SUPFAM" id="SSF49777">
    <property type="entry name" value="PEBP-like"/>
    <property type="match status" value="1"/>
</dbReference>
<accession>A0A162MQH1</accession>
<dbReference type="Pfam" id="PF01161">
    <property type="entry name" value="PBP"/>
    <property type="match status" value="1"/>
</dbReference>
<dbReference type="InterPro" id="IPR035810">
    <property type="entry name" value="PEBP_euk"/>
</dbReference>
<name>A0A162MQH1_9HYPO</name>
<dbReference type="GO" id="GO:0030414">
    <property type="term" value="F:peptidase inhibitor activity"/>
    <property type="evidence" value="ECO:0007669"/>
    <property type="project" value="TreeGrafter"/>
</dbReference>
<evidence type="ECO:0000313" key="2">
    <source>
        <dbReference type="Proteomes" id="UP000076874"/>
    </source>
</evidence>
<dbReference type="STRING" id="1081102.A0A162MQH1"/>
<proteinExistence type="predicted"/>
<dbReference type="EMBL" id="AZHD01000003">
    <property type="protein sequence ID" value="OAA65250.1"/>
    <property type="molecule type" value="Genomic_DNA"/>
</dbReference>
<dbReference type="Proteomes" id="UP000076874">
    <property type="component" value="Unassembled WGS sequence"/>
</dbReference>
<dbReference type="OrthoDB" id="2506647at2759"/>
<reference evidence="1 2" key="1">
    <citation type="journal article" date="2016" name="Genome Biol. Evol.">
        <title>Divergent and convergent evolution of fungal pathogenicity.</title>
        <authorList>
            <person name="Shang Y."/>
            <person name="Xiao G."/>
            <person name="Zheng P."/>
            <person name="Cen K."/>
            <person name="Zhan S."/>
            <person name="Wang C."/>
        </authorList>
    </citation>
    <scope>NUCLEOTIDE SEQUENCE [LARGE SCALE GENOMIC DNA]</scope>
    <source>
        <strain evidence="1 2">RCEF 264</strain>
    </source>
</reference>
<dbReference type="InterPro" id="IPR008914">
    <property type="entry name" value="PEBP"/>
</dbReference>
<comment type="caution">
    <text evidence="1">The sequence shown here is derived from an EMBL/GenBank/DDBJ whole genome shotgun (WGS) entry which is preliminary data.</text>
</comment>
<dbReference type="AlphaFoldDB" id="A0A162MQH1"/>
<keyword evidence="2" id="KW-1185">Reference proteome</keyword>
<dbReference type="GO" id="GO:0030162">
    <property type="term" value="P:regulation of proteolysis"/>
    <property type="evidence" value="ECO:0007669"/>
    <property type="project" value="TreeGrafter"/>
</dbReference>
<evidence type="ECO:0000313" key="1">
    <source>
        <dbReference type="EMBL" id="OAA65250.1"/>
    </source>
</evidence>
<dbReference type="PANTHER" id="PTHR11362:SF78">
    <property type="entry name" value="PROTEASE INHIBITOR"/>
    <property type="match status" value="1"/>
</dbReference>
<sequence>MTSRLSPAVAGLLQAIEKKDTDKTPPALRLQFPGGATVTQPNLPVAAPDAQTDPAYAVPSSFLPPGGADKDKTRYLCLSLDIDAPFPSFPFLSPILHGVQTDLVLSPATAAAGDGWTPLVSDVTAVVAYSGPRPPPISGPHRYIFLLYEQPAKLDAAGIRKTMQWPETITVSARMRFDAKAFETALGLGQVVAATTFLAKAS</sequence>
<dbReference type="Gene3D" id="3.90.280.10">
    <property type="entry name" value="PEBP-like"/>
    <property type="match status" value="1"/>
</dbReference>
<dbReference type="PANTHER" id="PTHR11362">
    <property type="entry name" value="PHOSPHATIDYLETHANOLAMINE-BINDING PROTEIN"/>
    <property type="match status" value="1"/>
</dbReference>
<dbReference type="CDD" id="cd00866">
    <property type="entry name" value="PEBP_euk"/>
    <property type="match status" value="1"/>
</dbReference>
<dbReference type="GO" id="GO:0005543">
    <property type="term" value="F:phospholipid binding"/>
    <property type="evidence" value="ECO:0007669"/>
    <property type="project" value="TreeGrafter"/>
</dbReference>
<dbReference type="InterPro" id="IPR036610">
    <property type="entry name" value="PEBP-like_sf"/>
</dbReference>
<protein>
    <submittedName>
        <fullName evidence="1">Phosphatidylethanolamine-binding protein PEBP</fullName>
    </submittedName>
</protein>
<gene>
    <name evidence="1" type="ORF">SPI_02037</name>
</gene>
<dbReference type="GO" id="GO:0046578">
    <property type="term" value="P:regulation of Ras protein signal transduction"/>
    <property type="evidence" value="ECO:0007669"/>
    <property type="project" value="TreeGrafter"/>
</dbReference>